<keyword evidence="4 5" id="KW-0694">RNA-binding</keyword>
<gene>
    <name evidence="7" type="ORF">CLF_103991</name>
</gene>
<dbReference type="SMART" id="SM00360">
    <property type="entry name" value="RRM"/>
    <property type="match status" value="2"/>
</dbReference>
<dbReference type="InterPro" id="IPR012677">
    <property type="entry name" value="Nucleotide-bd_a/b_plait_sf"/>
</dbReference>
<dbReference type="PANTHER" id="PTHR48032:SF18">
    <property type="entry name" value="RRM DOMAIN-CONTAINING PROTEIN"/>
    <property type="match status" value="1"/>
</dbReference>
<dbReference type="SUPFAM" id="SSF54928">
    <property type="entry name" value="RNA-binding domain, RBD"/>
    <property type="match status" value="2"/>
</dbReference>
<reference evidence="7" key="1">
    <citation type="journal article" date="2011" name="Genome Biol.">
        <title>The draft genome of the carcinogenic human liver fluke Clonorchis sinensis.</title>
        <authorList>
            <person name="Wang X."/>
            <person name="Chen W."/>
            <person name="Huang Y."/>
            <person name="Sun J."/>
            <person name="Men J."/>
            <person name="Liu H."/>
            <person name="Luo F."/>
            <person name="Guo L."/>
            <person name="Lv X."/>
            <person name="Deng C."/>
            <person name="Zhou C."/>
            <person name="Fan Y."/>
            <person name="Li X."/>
            <person name="Huang L."/>
            <person name="Hu Y."/>
            <person name="Liang C."/>
            <person name="Hu X."/>
            <person name="Xu J."/>
            <person name="Yu X."/>
        </authorList>
    </citation>
    <scope>NUCLEOTIDE SEQUENCE [LARGE SCALE GENOMIC DNA]</scope>
    <source>
        <strain evidence="7">Henan</strain>
    </source>
</reference>
<comment type="subcellular location">
    <subcellularLocation>
        <location evidence="1">Cytoplasm</location>
    </subcellularLocation>
</comment>
<feature type="domain" description="RRM" evidence="6">
    <location>
        <begin position="518"/>
        <end position="595"/>
    </location>
</feature>
<feature type="domain" description="RRM" evidence="6">
    <location>
        <begin position="423"/>
        <end position="513"/>
    </location>
</feature>
<organism evidence="7 8">
    <name type="scientific">Clonorchis sinensis</name>
    <name type="common">Chinese liver fluke</name>
    <dbReference type="NCBI Taxonomy" id="79923"/>
    <lineage>
        <taxon>Eukaryota</taxon>
        <taxon>Metazoa</taxon>
        <taxon>Spiralia</taxon>
        <taxon>Lophotrochozoa</taxon>
        <taxon>Platyhelminthes</taxon>
        <taxon>Trematoda</taxon>
        <taxon>Digenea</taxon>
        <taxon>Opisthorchiida</taxon>
        <taxon>Opisthorchiata</taxon>
        <taxon>Opisthorchiidae</taxon>
        <taxon>Clonorchis</taxon>
    </lineage>
</organism>
<evidence type="ECO:0000256" key="1">
    <source>
        <dbReference type="ARBA" id="ARBA00004496"/>
    </source>
</evidence>
<dbReference type="EMBL" id="DF143009">
    <property type="protein sequence ID" value="GAA50048.1"/>
    <property type="molecule type" value="Genomic_DNA"/>
</dbReference>
<name>G7YAR3_CLOSI</name>
<dbReference type="Proteomes" id="UP000008909">
    <property type="component" value="Unassembled WGS sequence"/>
</dbReference>
<evidence type="ECO:0000256" key="5">
    <source>
        <dbReference type="PROSITE-ProRule" id="PRU00176"/>
    </source>
</evidence>
<dbReference type="PROSITE" id="PS50102">
    <property type="entry name" value="RRM"/>
    <property type="match status" value="2"/>
</dbReference>
<dbReference type="InterPro" id="IPR000504">
    <property type="entry name" value="RRM_dom"/>
</dbReference>
<evidence type="ECO:0000256" key="3">
    <source>
        <dbReference type="ARBA" id="ARBA00022737"/>
    </source>
</evidence>
<evidence type="ECO:0000313" key="7">
    <source>
        <dbReference type="EMBL" id="GAA50048.1"/>
    </source>
</evidence>
<dbReference type="GO" id="GO:0005737">
    <property type="term" value="C:cytoplasm"/>
    <property type="evidence" value="ECO:0007669"/>
    <property type="project" value="UniProtKB-SubCell"/>
</dbReference>
<dbReference type="Gene3D" id="3.30.70.330">
    <property type="match status" value="2"/>
</dbReference>
<dbReference type="GO" id="GO:0003729">
    <property type="term" value="F:mRNA binding"/>
    <property type="evidence" value="ECO:0007669"/>
    <property type="project" value="TreeGrafter"/>
</dbReference>
<dbReference type="Pfam" id="PF00076">
    <property type="entry name" value="RRM_1"/>
    <property type="match status" value="2"/>
</dbReference>
<keyword evidence="2" id="KW-0963">Cytoplasm</keyword>
<dbReference type="AlphaFoldDB" id="G7YAR3"/>
<accession>G7YAR3</accession>
<keyword evidence="3" id="KW-0677">Repeat</keyword>
<proteinExistence type="predicted"/>
<keyword evidence="8" id="KW-1185">Reference proteome</keyword>
<feature type="non-terminal residue" evidence="7">
    <location>
        <position position="1"/>
    </location>
</feature>
<evidence type="ECO:0000256" key="2">
    <source>
        <dbReference type="ARBA" id="ARBA00022490"/>
    </source>
</evidence>
<dbReference type="PANTHER" id="PTHR48032">
    <property type="entry name" value="RNA-BINDING PROTEIN MUSASHI HOMOLOG RBP6"/>
    <property type="match status" value="1"/>
</dbReference>
<dbReference type="GO" id="GO:0006417">
    <property type="term" value="P:regulation of translation"/>
    <property type="evidence" value="ECO:0007669"/>
    <property type="project" value="TreeGrafter"/>
</dbReference>
<evidence type="ECO:0000313" key="8">
    <source>
        <dbReference type="Proteomes" id="UP000008909"/>
    </source>
</evidence>
<evidence type="ECO:0000259" key="6">
    <source>
        <dbReference type="PROSITE" id="PS50102"/>
    </source>
</evidence>
<dbReference type="InterPro" id="IPR035979">
    <property type="entry name" value="RBD_domain_sf"/>
</dbReference>
<reference key="2">
    <citation type="submission" date="2011-10" db="EMBL/GenBank/DDBJ databases">
        <title>The genome and transcriptome sequence of Clonorchis sinensis provide insights into the carcinogenic liver fluke.</title>
        <authorList>
            <person name="Wang X."/>
            <person name="Huang Y."/>
            <person name="Chen W."/>
            <person name="Liu H."/>
            <person name="Guo L."/>
            <person name="Chen Y."/>
            <person name="Luo F."/>
            <person name="Zhou W."/>
            <person name="Sun J."/>
            <person name="Mao Q."/>
            <person name="Liang P."/>
            <person name="Zhou C."/>
            <person name="Tian Y."/>
            <person name="Men J."/>
            <person name="Lv X."/>
            <person name="Huang L."/>
            <person name="Zhou J."/>
            <person name="Hu Y."/>
            <person name="Li R."/>
            <person name="Zhang F."/>
            <person name="Lei H."/>
            <person name="Li X."/>
            <person name="Hu X."/>
            <person name="Liang C."/>
            <person name="Xu J."/>
            <person name="Wu Z."/>
            <person name="Yu X."/>
        </authorList>
    </citation>
    <scope>NUCLEOTIDE SEQUENCE</scope>
    <source>
        <strain>Henan</strain>
    </source>
</reference>
<evidence type="ECO:0000256" key="4">
    <source>
        <dbReference type="ARBA" id="ARBA00022884"/>
    </source>
</evidence>
<protein>
    <submittedName>
        <fullName evidence="7">RNA-binding protein Musashi</fullName>
    </submittedName>
</protein>
<sequence length="694" mass="78628">RGNESRCSEKACHYSASYATRTLSQVVFQGRLPVVVIQQADGQLSGVNAPTILQQDATSDFAVHGENGPKDITRIDAKTDVGTWFPSNMSFSLHPEKSAQKAFAVLRMIRRTFSPITRMDFQILYGTYVGPHLEYANQVLYSGRTKDVLLIERVQRAATKMVAGLESVDYETRLAVLNLLPLVYCRLRGDVILTYTRFEQGLANRFFAVGPANTRRDMYFREASDQLYLLSSGGTFAVVVTFFRMHYKHLFGLAKLSRGRMHTIRSNQTKPSRTYSTKMVHTSGGSCICLQWPVSMCNAEYETSTKHSSLTRWPTTARDACDHTRRRLPWPLLDSTSQLKHLKHDVRYGAVQKQKGRNYCSRRFEITSNCHTKQNTSRNDKFFTAIREASREAIASHQNTNSAPLVDLEFLPPNYGFGEILGVHVRLGQLLRDIVSVSKHAGSQDSLKSYFSKFGEIEESIVMMDNRTGRSRGFGYIKYKESTSVDSVLAQKLHVVDHKEVDPKRCNINMKGKNRRSLKIFVGGISFEHDESTIRNFFSKYGRVTDVNLLTSPNKQRHRGFAFVGFDDEEVVKNLIRMHFLNLDGKQVEVKAMEPPISQRPNYPISPGGQIHLQANGRAVRGGRTNHFAQIPSNDSFSSVKREVGRCMFVVSAYVNKLARRIIRCQVKVSVGTNREVWWTQDKEVEEAQKAGNA</sequence>